<evidence type="ECO:0000256" key="1">
    <source>
        <dbReference type="SAM" id="MobiDB-lite"/>
    </source>
</evidence>
<feature type="compositionally biased region" description="Polar residues" evidence="1">
    <location>
        <begin position="33"/>
        <end position="44"/>
    </location>
</feature>
<organism evidence="2 3">
    <name type="scientific">Shewanella mangrovi</name>
    <dbReference type="NCBI Taxonomy" id="1515746"/>
    <lineage>
        <taxon>Bacteria</taxon>
        <taxon>Pseudomonadati</taxon>
        <taxon>Pseudomonadota</taxon>
        <taxon>Gammaproteobacteria</taxon>
        <taxon>Alteromonadales</taxon>
        <taxon>Shewanellaceae</taxon>
        <taxon>Shewanella</taxon>
    </lineage>
</organism>
<dbReference type="SUPFAM" id="SSF160214">
    <property type="entry name" value="FlaG-like"/>
    <property type="match status" value="1"/>
</dbReference>
<dbReference type="AlphaFoldDB" id="A0A094LP47"/>
<protein>
    <recommendedName>
        <fullName evidence="4">Flagellar protein FlaG</fullName>
    </recommendedName>
</protein>
<feature type="region of interest" description="Disordered" evidence="1">
    <location>
        <begin position="1"/>
        <end position="57"/>
    </location>
</feature>
<comment type="caution">
    <text evidence="2">The sequence shown here is derived from an EMBL/GenBank/DDBJ whole genome shotgun (WGS) entry which is preliminary data.</text>
</comment>
<evidence type="ECO:0008006" key="4">
    <source>
        <dbReference type="Google" id="ProtNLM"/>
    </source>
</evidence>
<dbReference type="Pfam" id="PF03646">
    <property type="entry name" value="FlaG"/>
    <property type="match status" value="1"/>
</dbReference>
<keyword evidence="3" id="KW-1185">Reference proteome</keyword>
<gene>
    <name evidence="2" type="ORF">HR45_13995</name>
</gene>
<dbReference type="PANTHER" id="PTHR37166">
    <property type="entry name" value="PROTEIN FLAG"/>
    <property type="match status" value="1"/>
</dbReference>
<dbReference type="InterPro" id="IPR005186">
    <property type="entry name" value="FlaG"/>
</dbReference>
<dbReference type="OrthoDB" id="5741693at2"/>
<dbReference type="Gene3D" id="3.30.160.170">
    <property type="entry name" value="FlaG-like"/>
    <property type="match status" value="1"/>
</dbReference>
<sequence>MDINVSPSSSTFVKSDSAAKTVQQMDVVDSKVVDNQNVSESDVAQSNQSEPESSQEQLSLIADQLSETMSMMRKGLAFRVDDDSGKNVVSVMDIESGDIIRQIPSEEALKLATKLSEVAGLLMKTEA</sequence>
<dbReference type="PANTHER" id="PTHR37166:SF1">
    <property type="entry name" value="PROTEIN FLAG"/>
    <property type="match status" value="1"/>
</dbReference>
<reference evidence="2 3" key="1">
    <citation type="submission" date="2014-06" db="EMBL/GenBank/DDBJ databases">
        <title>Shewanella sp. YQH10.</title>
        <authorList>
            <person name="Liu Y."/>
            <person name="Zeng R."/>
        </authorList>
    </citation>
    <scope>NUCLEOTIDE SEQUENCE [LARGE SCALE GENOMIC DNA]</scope>
    <source>
        <strain evidence="2 3">YQH10</strain>
    </source>
</reference>
<dbReference type="InterPro" id="IPR035924">
    <property type="entry name" value="FlaG-like_sf"/>
</dbReference>
<evidence type="ECO:0000313" key="2">
    <source>
        <dbReference type="EMBL" id="KFZ36908.1"/>
    </source>
</evidence>
<dbReference type="STRING" id="1515746.HR45_13995"/>
<feature type="compositionally biased region" description="Low complexity" evidence="1">
    <location>
        <begin position="45"/>
        <end position="57"/>
    </location>
</feature>
<name>A0A094LP47_9GAMM</name>
<dbReference type="EMBL" id="JPEO01000011">
    <property type="protein sequence ID" value="KFZ36908.1"/>
    <property type="molecule type" value="Genomic_DNA"/>
</dbReference>
<evidence type="ECO:0000313" key="3">
    <source>
        <dbReference type="Proteomes" id="UP000029264"/>
    </source>
</evidence>
<feature type="compositionally biased region" description="Polar residues" evidence="1">
    <location>
        <begin position="1"/>
        <end position="24"/>
    </location>
</feature>
<dbReference type="eggNOG" id="COG1334">
    <property type="taxonomic scope" value="Bacteria"/>
</dbReference>
<accession>A0A094LP47</accession>
<dbReference type="Proteomes" id="UP000029264">
    <property type="component" value="Unassembled WGS sequence"/>
</dbReference>
<proteinExistence type="predicted"/>
<dbReference type="RefSeq" id="WP_037443887.1">
    <property type="nucleotide sequence ID" value="NZ_JPEO01000011.1"/>
</dbReference>